<keyword evidence="4" id="KW-1185">Reference proteome</keyword>
<dbReference type="GO" id="GO:0000155">
    <property type="term" value="F:phosphorelay sensor kinase activity"/>
    <property type="evidence" value="ECO:0007669"/>
    <property type="project" value="InterPro"/>
</dbReference>
<proteinExistence type="predicted"/>
<feature type="domain" description="Signal transduction histidine kinase internal region" evidence="2">
    <location>
        <begin position="158"/>
        <end position="235"/>
    </location>
</feature>
<sequence length="344" mass="39799">MKNPSQWKWFRPLVILIWTLLLNLFLVQKFIGSQWKSVTITLAWLGCALITWQLMALWSERWRARFPDITQTRQRIFGTFSGYLVIEVLSQGFFFLLVYLARWDWEVFTLKEYSIYITLCVVTLLAVGAIYELIYSLSQYGIALQEEEAIKKKALQNQFDNLKNQVNPHFLFNSLNSLSALVEEDRVQAGEFLDELSSVYRYLLHTSENGLASLKSESEFIRSYLFLTSTRYGSAIEVEMDIDESCAHCMVPMLTLQTLVDNAIRNNVVMKQRPLKLSITTQGKQLEVRNSIQPKHVNAAREGLETLIARFRDLNLEEPMLFDDGETFTVSIPVGTTRNQFETT</sequence>
<keyword evidence="3" id="KW-0808">Transferase</keyword>
<dbReference type="GO" id="GO:0016020">
    <property type="term" value="C:membrane"/>
    <property type="evidence" value="ECO:0007669"/>
    <property type="project" value="InterPro"/>
</dbReference>
<dbReference type="AlphaFoldDB" id="A0A2P8FMK7"/>
<evidence type="ECO:0000256" key="1">
    <source>
        <dbReference type="SAM" id="Phobius"/>
    </source>
</evidence>
<gene>
    <name evidence="3" type="ORF">CLV60_11864</name>
</gene>
<feature type="transmembrane region" description="Helical" evidence="1">
    <location>
        <begin position="37"/>
        <end position="59"/>
    </location>
</feature>
<keyword evidence="3" id="KW-0418">Kinase</keyword>
<dbReference type="OrthoDB" id="976300at2"/>
<dbReference type="EMBL" id="PYAS01000018">
    <property type="protein sequence ID" value="PSL22932.1"/>
    <property type="molecule type" value="Genomic_DNA"/>
</dbReference>
<keyword evidence="1" id="KW-0472">Membrane</keyword>
<evidence type="ECO:0000313" key="3">
    <source>
        <dbReference type="EMBL" id="PSL22932.1"/>
    </source>
</evidence>
<dbReference type="Proteomes" id="UP000241964">
    <property type="component" value="Unassembled WGS sequence"/>
</dbReference>
<keyword evidence="1" id="KW-0812">Transmembrane</keyword>
<protein>
    <submittedName>
        <fullName evidence="3">Histidine kinase</fullName>
    </submittedName>
</protein>
<keyword evidence="1" id="KW-1133">Transmembrane helix</keyword>
<feature type="transmembrane region" description="Helical" evidence="1">
    <location>
        <begin position="113"/>
        <end position="134"/>
    </location>
</feature>
<dbReference type="PANTHER" id="PTHR34220">
    <property type="entry name" value="SENSOR HISTIDINE KINASE YPDA"/>
    <property type="match status" value="1"/>
</dbReference>
<dbReference type="PANTHER" id="PTHR34220:SF7">
    <property type="entry name" value="SENSOR HISTIDINE KINASE YPDA"/>
    <property type="match status" value="1"/>
</dbReference>
<reference evidence="3 4" key="1">
    <citation type="submission" date="2018-03" db="EMBL/GenBank/DDBJ databases">
        <title>Genomic Encyclopedia of Archaeal and Bacterial Type Strains, Phase II (KMG-II): from individual species to whole genera.</title>
        <authorList>
            <person name="Goeker M."/>
        </authorList>
    </citation>
    <scope>NUCLEOTIDE SEQUENCE [LARGE SCALE GENOMIC DNA]</scope>
    <source>
        <strain evidence="3 4">DSM 29057</strain>
    </source>
</reference>
<organism evidence="3 4">
    <name type="scientific">Dyadobacter jiangsuensis</name>
    <dbReference type="NCBI Taxonomy" id="1591085"/>
    <lineage>
        <taxon>Bacteria</taxon>
        <taxon>Pseudomonadati</taxon>
        <taxon>Bacteroidota</taxon>
        <taxon>Cytophagia</taxon>
        <taxon>Cytophagales</taxon>
        <taxon>Spirosomataceae</taxon>
        <taxon>Dyadobacter</taxon>
    </lineage>
</organism>
<accession>A0A2P8FMK7</accession>
<dbReference type="InterPro" id="IPR050640">
    <property type="entry name" value="Bact_2-comp_sensor_kinase"/>
</dbReference>
<dbReference type="RefSeq" id="WP_106598977.1">
    <property type="nucleotide sequence ID" value="NZ_PYAS01000018.1"/>
</dbReference>
<dbReference type="InterPro" id="IPR010559">
    <property type="entry name" value="Sig_transdc_His_kin_internal"/>
</dbReference>
<dbReference type="Pfam" id="PF06580">
    <property type="entry name" value="His_kinase"/>
    <property type="match status" value="1"/>
</dbReference>
<feature type="transmembrane region" description="Helical" evidence="1">
    <location>
        <begin position="80"/>
        <end position="101"/>
    </location>
</feature>
<feature type="transmembrane region" description="Helical" evidence="1">
    <location>
        <begin position="12"/>
        <end position="31"/>
    </location>
</feature>
<comment type="caution">
    <text evidence="3">The sequence shown here is derived from an EMBL/GenBank/DDBJ whole genome shotgun (WGS) entry which is preliminary data.</text>
</comment>
<evidence type="ECO:0000259" key="2">
    <source>
        <dbReference type="Pfam" id="PF06580"/>
    </source>
</evidence>
<name>A0A2P8FMK7_9BACT</name>
<evidence type="ECO:0000313" key="4">
    <source>
        <dbReference type="Proteomes" id="UP000241964"/>
    </source>
</evidence>